<organism evidence="2 3">
    <name type="scientific">Streblomastix strix</name>
    <dbReference type="NCBI Taxonomy" id="222440"/>
    <lineage>
        <taxon>Eukaryota</taxon>
        <taxon>Metamonada</taxon>
        <taxon>Preaxostyla</taxon>
        <taxon>Oxymonadida</taxon>
        <taxon>Streblomastigidae</taxon>
        <taxon>Streblomastix</taxon>
    </lineage>
</organism>
<evidence type="ECO:0000313" key="2">
    <source>
        <dbReference type="EMBL" id="KAA6374274.1"/>
    </source>
</evidence>
<dbReference type="EMBL" id="SNRW01012101">
    <property type="protein sequence ID" value="KAA6374274.1"/>
    <property type="molecule type" value="Genomic_DNA"/>
</dbReference>
<protein>
    <recommendedName>
        <fullName evidence="4">Tyr recombinase domain-containing protein</fullName>
    </recommendedName>
</protein>
<name>A0A5J4UVH9_9EUKA</name>
<feature type="compositionally biased region" description="Acidic residues" evidence="1">
    <location>
        <begin position="313"/>
        <end position="322"/>
    </location>
</feature>
<dbReference type="AlphaFoldDB" id="A0A5J4UVH9"/>
<evidence type="ECO:0000313" key="3">
    <source>
        <dbReference type="Proteomes" id="UP000324800"/>
    </source>
</evidence>
<accession>A0A5J4UVH9</accession>
<evidence type="ECO:0000256" key="1">
    <source>
        <dbReference type="SAM" id="MobiDB-lite"/>
    </source>
</evidence>
<feature type="region of interest" description="Disordered" evidence="1">
    <location>
        <begin position="293"/>
        <end position="340"/>
    </location>
</feature>
<feature type="compositionally biased region" description="Basic and acidic residues" evidence="1">
    <location>
        <begin position="295"/>
        <end position="312"/>
    </location>
</feature>
<evidence type="ECO:0008006" key="4">
    <source>
        <dbReference type="Google" id="ProtNLM"/>
    </source>
</evidence>
<reference evidence="2 3" key="1">
    <citation type="submission" date="2019-03" db="EMBL/GenBank/DDBJ databases">
        <title>Single cell metagenomics reveals metabolic interactions within the superorganism composed of flagellate Streblomastix strix and complex community of Bacteroidetes bacteria on its surface.</title>
        <authorList>
            <person name="Treitli S.C."/>
            <person name="Kolisko M."/>
            <person name="Husnik F."/>
            <person name="Keeling P."/>
            <person name="Hampl V."/>
        </authorList>
    </citation>
    <scope>NUCLEOTIDE SEQUENCE [LARGE SCALE GENOMIC DNA]</scope>
    <source>
        <strain evidence="2">ST1C</strain>
    </source>
</reference>
<gene>
    <name evidence="2" type="ORF">EZS28_030200</name>
</gene>
<dbReference type="Proteomes" id="UP000324800">
    <property type="component" value="Unassembled WGS sequence"/>
</dbReference>
<proteinExistence type="predicted"/>
<sequence length="340" mass="38489">MVVFNYWKKEKNYTIENIMNQKIQFIYTEFMTQLIRTRKTKPSSAKNHASILNTMLTLIFGTVQVSATAQNLTTHAISNHSINNQRDGSTWDINQLYEHWRERPESNLHSNEELQVKLVSLLMSLCFVKMKEMANIDLSVSNIVDEEHTAAVCILPKQSKRRERYNVRRTEDLKQADQRYISSRLERLVQIFGVQNATANSIRNASSTELAALCFDGGTINVSTHHTSDSKMNKEFYIFAVNRELDSIASALLKNHGEKQATQIISKQSSGAKTLASLLSLPIISTQHIVEAESPNDHESAKVQESQIQKDDQDVEPQDEAQDSSMTKGSDRATIAEAQK</sequence>
<comment type="caution">
    <text evidence="2">The sequence shown here is derived from an EMBL/GenBank/DDBJ whole genome shotgun (WGS) entry which is preliminary data.</text>
</comment>